<evidence type="ECO:0000313" key="1">
    <source>
        <dbReference type="EMBL" id="TDL19272.1"/>
    </source>
</evidence>
<protein>
    <recommendedName>
        <fullName evidence="3">F-box domain-containing protein</fullName>
    </recommendedName>
</protein>
<sequence length="486" mass="55509">MDGLHALLKLLNRVNARGWTDALSDASGDNGQHKTSVENYPQYSEPLLTLRKEMEHARLCLRAVDDIRRHLKQRLRALRRVGMPLVLEDGIKRLPDNVLAVIFYHRMRMPRDAVFPSIQISHVSHRFRRIALRTPSLWTTVDDYDGESQIREFVARSGRLDLEVKVCGVMYCSNTESFLKVLKDTSHRWSSFNIPDVETKSFMTGLGITDFPRLKHLTYTCPIDLSAFAMPKLSRLEALGLPARSRFLAQLSYVQLDLWTDAVGIGDLTNALHGMTNVMDLSLTLEDCVVTNESLPLDSTAFPKPHSVHINRLAISIIGEKRQYSALLFDALVHFTPSLFELSINSERLDKFLYTSRHWFFPYSPAIKLHISTGVDVIGILHELVKGCDIIRTVHFDTPMGRDLDMLTARRLPDSDWERIRCLDHLRFINCDGFSESALGAFANKFLRGRAENGLHCLEIISCKKISEDFLLELEDEFGDRLKWSL</sequence>
<gene>
    <name evidence="1" type="ORF">BD410DRAFT_900311</name>
</gene>
<dbReference type="OrthoDB" id="3365698at2759"/>
<accession>A0A4Y7PWI7</accession>
<keyword evidence="2" id="KW-1185">Reference proteome</keyword>
<dbReference type="Proteomes" id="UP000294933">
    <property type="component" value="Unassembled WGS sequence"/>
</dbReference>
<dbReference type="STRING" id="50990.A0A4Y7PWI7"/>
<dbReference type="Gene3D" id="1.20.1280.50">
    <property type="match status" value="1"/>
</dbReference>
<reference evidence="1 2" key="1">
    <citation type="submission" date="2018-06" db="EMBL/GenBank/DDBJ databases">
        <title>A transcriptomic atlas of mushroom development highlights an independent origin of complex multicellularity.</title>
        <authorList>
            <consortium name="DOE Joint Genome Institute"/>
            <person name="Krizsan K."/>
            <person name="Almasi E."/>
            <person name="Merenyi Z."/>
            <person name="Sahu N."/>
            <person name="Viragh M."/>
            <person name="Koszo T."/>
            <person name="Mondo S."/>
            <person name="Kiss B."/>
            <person name="Balint B."/>
            <person name="Kues U."/>
            <person name="Barry K."/>
            <person name="Hegedus J.C."/>
            <person name="Henrissat B."/>
            <person name="Johnson J."/>
            <person name="Lipzen A."/>
            <person name="Ohm R."/>
            <person name="Nagy I."/>
            <person name="Pangilinan J."/>
            <person name="Yan J."/>
            <person name="Xiong Y."/>
            <person name="Grigoriev I.V."/>
            <person name="Hibbett D.S."/>
            <person name="Nagy L.G."/>
        </authorList>
    </citation>
    <scope>NUCLEOTIDE SEQUENCE [LARGE SCALE GENOMIC DNA]</scope>
    <source>
        <strain evidence="1 2">SZMC22713</strain>
    </source>
</reference>
<proteinExistence type="predicted"/>
<dbReference type="EMBL" id="ML170198">
    <property type="protein sequence ID" value="TDL19272.1"/>
    <property type="molecule type" value="Genomic_DNA"/>
</dbReference>
<evidence type="ECO:0008006" key="3">
    <source>
        <dbReference type="Google" id="ProtNLM"/>
    </source>
</evidence>
<dbReference type="AlphaFoldDB" id="A0A4Y7PWI7"/>
<name>A0A4Y7PWI7_9AGAM</name>
<evidence type="ECO:0000313" key="2">
    <source>
        <dbReference type="Proteomes" id="UP000294933"/>
    </source>
</evidence>
<organism evidence="1 2">
    <name type="scientific">Rickenella mellea</name>
    <dbReference type="NCBI Taxonomy" id="50990"/>
    <lineage>
        <taxon>Eukaryota</taxon>
        <taxon>Fungi</taxon>
        <taxon>Dikarya</taxon>
        <taxon>Basidiomycota</taxon>
        <taxon>Agaricomycotina</taxon>
        <taxon>Agaricomycetes</taxon>
        <taxon>Hymenochaetales</taxon>
        <taxon>Rickenellaceae</taxon>
        <taxon>Rickenella</taxon>
    </lineage>
</organism>
<dbReference type="VEuPathDB" id="FungiDB:BD410DRAFT_900311"/>